<evidence type="ECO:0000259" key="9">
    <source>
        <dbReference type="PROSITE" id="PS51387"/>
    </source>
</evidence>
<dbReference type="InterPro" id="IPR006094">
    <property type="entry name" value="Oxid_FAD_bind_N"/>
</dbReference>
<dbReference type="Gene3D" id="3.30.465.10">
    <property type="match status" value="1"/>
</dbReference>
<evidence type="ECO:0000313" key="10">
    <source>
        <dbReference type="EMBL" id="CCB55878.1"/>
    </source>
</evidence>
<dbReference type="Pfam" id="PF01565">
    <property type="entry name" value="FAD_binding_4"/>
    <property type="match status" value="1"/>
</dbReference>
<sequence length="574" mass="63857">MRTASSASVFGLVFLLGFLFFSSSSSSCEASDSVYDTFIQCLASHSDPSPPASSIVYNQSNSSYTTVLQSYIRNRRFNTSSTPKPLIIVTPLVESHVQAAILCSKNVGMEMKIRSGGHDYDGLSYISDIPFFILDLFNLRAIDVNIGDETAWVQAGATLGELYYRIWEKSKLHGFPAGVGQTVGAGGHISGGGYGTMLRKYGLSIDQLVDAKIVDVNGRILDRKAMGEDLFWAIRGGGGSSFGVILAYKIKLVAVPETVTVFRVQRTLDQNATDLVYKWQLVADKIDNDLFIRVLLQPVTVNKNRTIRASFVSLFLGDAARLLSVMDKDFPALGLKKEDCMEMSWIESVLYWANFDNGTSPDALLNRTSDSVNFLKRKSDYVQTPISKDGLEWMWKKMIEIGKTGLVFNPYGGRMSEIPSSETAFPHRAGNIYKIQYSVNWSEEGEEADKEYMTQIRRLYSYMTPFVSKSPRGSFLNYRDVDIGVTKTWSYDEGKVYGAKYFMNNFDRLVKVKTAWDGAGLFGTHISVSVDVNMEAKPVELIGMTFHQKPPTVDWMDGTFDNALLSPAIPNCSS</sequence>
<dbReference type="FunFam" id="3.30.43.10:FF:000004">
    <property type="entry name" value="Berberine bridge enzyme-like 15"/>
    <property type="match status" value="1"/>
</dbReference>
<evidence type="ECO:0000313" key="11">
    <source>
        <dbReference type="Proteomes" id="UP000009183"/>
    </source>
</evidence>
<dbReference type="InParanoid" id="F6HM03"/>
<dbReference type="InterPro" id="IPR016166">
    <property type="entry name" value="FAD-bd_PCMH"/>
</dbReference>
<feature type="signal peptide" evidence="8">
    <location>
        <begin position="1"/>
        <end position="30"/>
    </location>
</feature>
<keyword evidence="6" id="KW-1015">Disulfide bond</keyword>
<keyword evidence="7" id="KW-0325">Glycoprotein</keyword>
<dbReference type="InterPro" id="IPR016169">
    <property type="entry name" value="FAD-bd_PCMH_sub2"/>
</dbReference>
<dbReference type="PROSITE" id="PS51257">
    <property type="entry name" value="PROKAR_LIPOPROTEIN"/>
    <property type="match status" value="1"/>
</dbReference>
<evidence type="ECO:0000256" key="4">
    <source>
        <dbReference type="ARBA" id="ARBA00022729"/>
    </source>
</evidence>
<comment type="similarity">
    <text evidence="2">Belongs to the oxygen-dependent FAD-linked oxidoreductase family.</text>
</comment>
<dbReference type="HOGENOM" id="CLU_018354_6_0_1"/>
<dbReference type="PANTHER" id="PTHR32448">
    <property type="entry name" value="OS08G0158400 PROTEIN"/>
    <property type="match status" value="1"/>
</dbReference>
<evidence type="ECO:0000256" key="3">
    <source>
        <dbReference type="ARBA" id="ARBA00022630"/>
    </source>
</evidence>
<dbReference type="Gene3D" id="3.40.462.20">
    <property type="match status" value="1"/>
</dbReference>
<evidence type="ECO:0000256" key="2">
    <source>
        <dbReference type="ARBA" id="ARBA00005466"/>
    </source>
</evidence>
<keyword evidence="3" id="KW-0285">Flavoprotein</keyword>
<evidence type="ECO:0000256" key="6">
    <source>
        <dbReference type="ARBA" id="ARBA00023157"/>
    </source>
</evidence>
<dbReference type="GO" id="GO:0016491">
    <property type="term" value="F:oxidoreductase activity"/>
    <property type="evidence" value="ECO:0007669"/>
    <property type="project" value="InterPro"/>
</dbReference>
<dbReference type="SMR" id="F6HM03"/>
<dbReference type="Pfam" id="PF08031">
    <property type="entry name" value="BBE"/>
    <property type="match status" value="1"/>
</dbReference>
<feature type="chain" id="PRO_5003335883" description="FAD-binding PCMH-type domain-containing protein" evidence="8">
    <location>
        <begin position="31"/>
        <end position="574"/>
    </location>
</feature>
<dbReference type="ExpressionAtlas" id="F6HM03">
    <property type="expression patterns" value="baseline and differential"/>
</dbReference>
<evidence type="ECO:0000256" key="7">
    <source>
        <dbReference type="ARBA" id="ARBA00023180"/>
    </source>
</evidence>
<dbReference type="Proteomes" id="UP000009183">
    <property type="component" value="Chromosome 10"/>
</dbReference>
<keyword evidence="4 8" id="KW-0732">Signal</keyword>
<feature type="domain" description="FAD-binding PCMH-type" evidence="9">
    <location>
        <begin position="81"/>
        <end position="255"/>
    </location>
</feature>
<accession>F6HM03</accession>
<dbReference type="Gene3D" id="3.30.43.10">
    <property type="entry name" value="Uridine Diphospho-n-acetylenolpyruvylglucosamine Reductase, domain 2"/>
    <property type="match status" value="1"/>
</dbReference>
<dbReference type="AlphaFoldDB" id="F6HM03"/>
<evidence type="ECO:0000256" key="5">
    <source>
        <dbReference type="ARBA" id="ARBA00022827"/>
    </source>
</evidence>
<dbReference type="GO" id="GO:0071949">
    <property type="term" value="F:FAD binding"/>
    <property type="evidence" value="ECO:0007669"/>
    <property type="project" value="InterPro"/>
</dbReference>
<dbReference type="SUPFAM" id="SSF56176">
    <property type="entry name" value="FAD-binding/transporter-associated domain-like"/>
    <property type="match status" value="1"/>
</dbReference>
<dbReference type="PaxDb" id="29760-VIT_10s0003g05450.t01"/>
<comment type="cofactor">
    <cofactor evidence="1">
        <name>FAD</name>
        <dbReference type="ChEBI" id="CHEBI:57692"/>
    </cofactor>
</comment>
<dbReference type="eggNOG" id="ENOG502QVGN">
    <property type="taxonomic scope" value="Eukaryota"/>
</dbReference>
<dbReference type="FunCoup" id="F6HM03">
    <property type="interactions" value="84"/>
</dbReference>
<keyword evidence="11" id="KW-1185">Reference proteome</keyword>
<protein>
    <recommendedName>
        <fullName evidence="9">FAD-binding PCMH-type domain-containing protein</fullName>
    </recommendedName>
</protein>
<keyword evidence="5" id="KW-0274">FAD</keyword>
<proteinExistence type="inferred from homology"/>
<name>F6HM03_VITVI</name>
<dbReference type="InterPro" id="IPR012951">
    <property type="entry name" value="BBE"/>
</dbReference>
<evidence type="ECO:0000256" key="1">
    <source>
        <dbReference type="ARBA" id="ARBA00001974"/>
    </source>
</evidence>
<reference evidence="11" key="1">
    <citation type="journal article" date="2007" name="Nature">
        <title>The grapevine genome sequence suggests ancestral hexaploidization in major angiosperm phyla.</title>
        <authorList>
            <consortium name="The French-Italian Public Consortium for Grapevine Genome Characterization."/>
            <person name="Jaillon O."/>
            <person name="Aury J.-M."/>
            <person name="Noel B."/>
            <person name="Policriti A."/>
            <person name="Clepet C."/>
            <person name="Casagrande A."/>
            <person name="Choisne N."/>
            <person name="Aubourg S."/>
            <person name="Vitulo N."/>
            <person name="Jubin C."/>
            <person name="Vezzi A."/>
            <person name="Legeai F."/>
            <person name="Hugueney P."/>
            <person name="Dasilva C."/>
            <person name="Horner D."/>
            <person name="Mica E."/>
            <person name="Jublot D."/>
            <person name="Poulain J."/>
            <person name="Bruyere C."/>
            <person name="Billault A."/>
            <person name="Segurens B."/>
            <person name="Gouyvenoux M."/>
            <person name="Ugarte E."/>
            <person name="Cattonaro F."/>
            <person name="Anthouard V."/>
            <person name="Vico V."/>
            <person name="Del Fabbro C."/>
            <person name="Alaux M."/>
            <person name="Di Gaspero G."/>
            <person name="Dumas V."/>
            <person name="Felice N."/>
            <person name="Paillard S."/>
            <person name="Juman I."/>
            <person name="Moroldo M."/>
            <person name="Scalabrin S."/>
            <person name="Canaguier A."/>
            <person name="Le Clainche I."/>
            <person name="Malacrida G."/>
            <person name="Durand E."/>
            <person name="Pesole G."/>
            <person name="Laucou V."/>
            <person name="Chatelet P."/>
            <person name="Merdinoglu D."/>
            <person name="Delledonne M."/>
            <person name="Pezzotti M."/>
            <person name="Lecharny A."/>
            <person name="Scarpelli C."/>
            <person name="Artiguenave F."/>
            <person name="Pe M.E."/>
            <person name="Valle G."/>
            <person name="Morgante M."/>
            <person name="Caboche M."/>
            <person name="Adam-Blondon A.-F."/>
            <person name="Weissenbach J."/>
            <person name="Quetier F."/>
            <person name="Wincker P."/>
        </authorList>
    </citation>
    <scope>NUCLEOTIDE SEQUENCE [LARGE SCALE GENOMIC DNA]</scope>
    <source>
        <strain evidence="11">cv. Pinot noir / PN40024</strain>
    </source>
</reference>
<gene>
    <name evidence="10" type="ordered locus">VIT_10s0003g05450</name>
</gene>
<dbReference type="InterPro" id="IPR016167">
    <property type="entry name" value="FAD-bd_PCMH_sub1"/>
</dbReference>
<dbReference type="EMBL" id="FN595992">
    <property type="protein sequence ID" value="CCB55878.1"/>
    <property type="molecule type" value="Genomic_DNA"/>
</dbReference>
<dbReference type="InterPro" id="IPR036318">
    <property type="entry name" value="FAD-bd_PCMH-like_sf"/>
</dbReference>
<organism evidence="10 11">
    <name type="scientific">Vitis vinifera</name>
    <name type="common">Grape</name>
    <dbReference type="NCBI Taxonomy" id="29760"/>
    <lineage>
        <taxon>Eukaryota</taxon>
        <taxon>Viridiplantae</taxon>
        <taxon>Streptophyta</taxon>
        <taxon>Embryophyta</taxon>
        <taxon>Tracheophyta</taxon>
        <taxon>Spermatophyta</taxon>
        <taxon>Magnoliopsida</taxon>
        <taxon>eudicotyledons</taxon>
        <taxon>Gunneridae</taxon>
        <taxon>Pentapetalae</taxon>
        <taxon>rosids</taxon>
        <taxon>Vitales</taxon>
        <taxon>Vitaceae</taxon>
        <taxon>Viteae</taxon>
        <taxon>Vitis</taxon>
    </lineage>
</organism>
<evidence type="ECO:0000256" key="8">
    <source>
        <dbReference type="SAM" id="SignalP"/>
    </source>
</evidence>
<dbReference type="PROSITE" id="PS51387">
    <property type="entry name" value="FAD_PCMH"/>
    <property type="match status" value="1"/>
</dbReference>